<dbReference type="SUPFAM" id="SSF46785">
    <property type="entry name" value="Winged helix' DNA-binding domain"/>
    <property type="match status" value="1"/>
</dbReference>
<evidence type="ECO:0000256" key="10">
    <source>
        <dbReference type="SAM" id="MobiDB-lite"/>
    </source>
</evidence>
<evidence type="ECO:0000313" key="12">
    <source>
        <dbReference type="EMBL" id="GBG81800.1"/>
    </source>
</evidence>
<evidence type="ECO:0000256" key="5">
    <source>
        <dbReference type="ARBA" id="ARBA00023125"/>
    </source>
</evidence>
<feature type="coiled-coil region" evidence="9">
    <location>
        <begin position="207"/>
        <end position="248"/>
    </location>
</feature>
<dbReference type="InterPro" id="IPR000232">
    <property type="entry name" value="HSF_DNA-bd"/>
</dbReference>
<keyword evidence="13" id="KW-1185">Reference proteome</keyword>
<evidence type="ECO:0000256" key="9">
    <source>
        <dbReference type="SAM" id="Coils"/>
    </source>
</evidence>
<evidence type="ECO:0000256" key="2">
    <source>
        <dbReference type="ARBA" id="ARBA00022553"/>
    </source>
</evidence>
<keyword evidence="5" id="KW-0238">DNA-binding</keyword>
<dbReference type="PANTHER" id="PTHR10015:SF427">
    <property type="entry name" value="HEAT SHOCK FACTOR PROTEIN"/>
    <property type="match status" value="1"/>
</dbReference>
<evidence type="ECO:0000256" key="8">
    <source>
        <dbReference type="RuleBase" id="RU004020"/>
    </source>
</evidence>
<dbReference type="InterPro" id="IPR036388">
    <property type="entry name" value="WH-like_DNA-bd_sf"/>
</dbReference>
<evidence type="ECO:0000259" key="11">
    <source>
        <dbReference type="PROSITE" id="PS00434"/>
    </source>
</evidence>
<dbReference type="EMBL" id="BFEA01000387">
    <property type="protein sequence ID" value="GBG81800.1"/>
    <property type="molecule type" value="Genomic_DNA"/>
</dbReference>
<dbReference type="GO" id="GO:0000978">
    <property type="term" value="F:RNA polymerase II cis-regulatory region sequence-specific DNA binding"/>
    <property type="evidence" value="ECO:0007669"/>
    <property type="project" value="TreeGrafter"/>
</dbReference>
<proteinExistence type="inferred from homology"/>
<dbReference type="GO" id="GO:0006357">
    <property type="term" value="P:regulation of transcription by RNA polymerase II"/>
    <property type="evidence" value="ECO:0007669"/>
    <property type="project" value="TreeGrafter"/>
</dbReference>
<dbReference type="Gramene" id="GBG81800">
    <property type="protein sequence ID" value="GBG81800"/>
    <property type="gene ID" value="CBR_g33980"/>
</dbReference>
<organism evidence="12 13">
    <name type="scientific">Chara braunii</name>
    <name type="common">Braun's stonewort</name>
    <dbReference type="NCBI Taxonomy" id="69332"/>
    <lineage>
        <taxon>Eukaryota</taxon>
        <taxon>Viridiplantae</taxon>
        <taxon>Streptophyta</taxon>
        <taxon>Charophyceae</taxon>
        <taxon>Charales</taxon>
        <taxon>Characeae</taxon>
        <taxon>Chara</taxon>
    </lineage>
</organism>
<dbReference type="Pfam" id="PF00447">
    <property type="entry name" value="HSF_DNA-bind"/>
    <property type="match status" value="1"/>
</dbReference>
<evidence type="ECO:0000256" key="7">
    <source>
        <dbReference type="ARBA" id="ARBA00023242"/>
    </source>
</evidence>
<evidence type="ECO:0000256" key="3">
    <source>
        <dbReference type="ARBA" id="ARBA00023015"/>
    </source>
</evidence>
<keyword evidence="7" id="KW-0539">Nucleus</keyword>
<dbReference type="STRING" id="69332.A0A388LHI1"/>
<evidence type="ECO:0000313" key="13">
    <source>
        <dbReference type="Proteomes" id="UP000265515"/>
    </source>
</evidence>
<evidence type="ECO:0000256" key="4">
    <source>
        <dbReference type="ARBA" id="ARBA00023016"/>
    </source>
</evidence>
<dbReference type="Gene3D" id="1.10.10.10">
    <property type="entry name" value="Winged helix-like DNA-binding domain superfamily/Winged helix DNA-binding domain"/>
    <property type="match status" value="1"/>
</dbReference>
<keyword evidence="9" id="KW-0175">Coiled coil</keyword>
<keyword evidence="3" id="KW-0805">Transcription regulation</keyword>
<comment type="similarity">
    <text evidence="8">Belongs to the HSF family.</text>
</comment>
<dbReference type="InterPro" id="IPR036390">
    <property type="entry name" value="WH_DNA-bd_sf"/>
</dbReference>
<comment type="caution">
    <text evidence="12">The sequence shown here is derived from an EMBL/GenBank/DDBJ whole genome shotgun (WGS) entry which is preliminary data.</text>
</comment>
<sequence>MEGKPGGMLQAKVERAQPQPGSGQLPSCNGDVGAGGVQRGRASAVAAADHAIGRCSLAAAGDPAALPQPAVDGVVTSGAPTPFLTKTYDMVNDPATDPIVSWSRNNNSFVVWNPPEFARDLLPKYFKHNNFSSFVRQLNTYGFRKVDPDRWEFASEGFLRGQKHLLKNIHRRKPLSQSQQQLQNSSQLPSSAGGCVEVGKFGLEGEIECLKRDKNVLMLELVRLRQQQQQQENELQMTNTRLAAVEQRQQQMMTFLTKAMRNPAFMAQFVQQQKEKGQRLTVRKKRRLPKQDADVNGSTGSNTRQLITYEPQQLKNFEALLVKLVKGLARPTTQGSSDEPRVDMAEGMGNPLCGNGQANAAAHQAGSHSRASAVRLTEVVQAAQQPQLPMPMEEVGGTDTSVGGLGVTAMASSPSPSPLALPIHGPAAQPQYAMAAVGMPVGTGFAAATAPQMEVGGDRLHRPMNGGGHLVTHPTSDANRRGLVGCENARHHPVAGVGNGIQLGGGDSVGMTMNGVREVAAAASGTQGEGTTSMSDGVLCLNDMDRESQMGSSDIVGPLHDTAFWDQFWSSESSAGDETCKLDDSSGGELTIVAPGSLSGADIGTAVVAMV</sequence>
<evidence type="ECO:0000256" key="1">
    <source>
        <dbReference type="ARBA" id="ARBA00004123"/>
    </source>
</evidence>
<dbReference type="Proteomes" id="UP000265515">
    <property type="component" value="Unassembled WGS sequence"/>
</dbReference>
<dbReference type="PANTHER" id="PTHR10015">
    <property type="entry name" value="HEAT SHOCK TRANSCRIPTION FACTOR"/>
    <property type="match status" value="1"/>
</dbReference>
<keyword evidence="6" id="KW-0804">Transcription</keyword>
<dbReference type="FunFam" id="1.10.10.10:FF:000057">
    <property type="entry name" value="Heat shock transcription factor 1"/>
    <property type="match status" value="1"/>
</dbReference>
<dbReference type="SMART" id="SM00415">
    <property type="entry name" value="HSF"/>
    <property type="match status" value="1"/>
</dbReference>
<accession>A0A388LHI1</accession>
<dbReference type="GO" id="GO:0003700">
    <property type="term" value="F:DNA-binding transcription factor activity"/>
    <property type="evidence" value="ECO:0007669"/>
    <property type="project" value="InterPro"/>
</dbReference>
<feature type="region of interest" description="Disordered" evidence="10">
    <location>
        <begin position="284"/>
        <end position="303"/>
    </location>
</feature>
<evidence type="ECO:0000256" key="6">
    <source>
        <dbReference type="ARBA" id="ARBA00023163"/>
    </source>
</evidence>
<keyword evidence="2" id="KW-0597">Phosphoprotein</keyword>
<name>A0A388LHI1_CHABU</name>
<dbReference type="OrthoDB" id="60033at2759"/>
<dbReference type="AlphaFoldDB" id="A0A388LHI1"/>
<gene>
    <name evidence="12" type="ORF">CBR_g33980</name>
</gene>
<feature type="domain" description="HSF-type DNA-binding" evidence="11">
    <location>
        <begin position="122"/>
        <end position="146"/>
    </location>
</feature>
<dbReference type="PROSITE" id="PS00434">
    <property type="entry name" value="HSF_DOMAIN"/>
    <property type="match status" value="1"/>
</dbReference>
<dbReference type="GO" id="GO:0005634">
    <property type="term" value="C:nucleus"/>
    <property type="evidence" value="ECO:0007669"/>
    <property type="project" value="UniProtKB-SubCell"/>
</dbReference>
<feature type="region of interest" description="Disordered" evidence="10">
    <location>
        <begin position="1"/>
        <end position="24"/>
    </location>
</feature>
<keyword evidence="4" id="KW-0346">Stress response</keyword>
<comment type="subcellular location">
    <subcellularLocation>
        <location evidence="1">Nucleus</location>
    </subcellularLocation>
</comment>
<dbReference type="GO" id="GO:0034605">
    <property type="term" value="P:cellular response to heat"/>
    <property type="evidence" value="ECO:0007669"/>
    <property type="project" value="TreeGrafter"/>
</dbReference>
<reference evidence="12 13" key="1">
    <citation type="journal article" date="2018" name="Cell">
        <title>The Chara Genome: Secondary Complexity and Implications for Plant Terrestrialization.</title>
        <authorList>
            <person name="Nishiyama T."/>
            <person name="Sakayama H."/>
            <person name="Vries J.D."/>
            <person name="Buschmann H."/>
            <person name="Saint-Marcoux D."/>
            <person name="Ullrich K.K."/>
            <person name="Haas F.B."/>
            <person name="Vanderstraeten L."/>
            <person name="Becker D."/>
            <person name="Lang D."/>
            <person name="Vosolsobe S."/>
            <person name="Rombauts S."/>
            <person name="Wilhelmsson P.K.I."/>
            <person name="Janitza P."/>
            <person name="Kern R."/>
            <person name="Heyl A."/>
            <person name="Rumpler F."/>
            <person name="Villalobos L.I.A.C."/>
            <person name="Clay J.M."/>
            <person name="Skokan R."/>
            <person name="Toyoda A."/>
            <person name="Suzuki Y."/>
            <person name="Kagoshima H."/>
            <person name="Schijlen E."/>
            <person name="Tajeshwar N."/>
            <person name="Catarino B."/>
            <person name="Hetherington A.J."/>
            <person name="Saltykova A."/>
            <person name="Bonnot C."/>
            <person name="Breuninger H."/>
            <person name="Symeonidi A."/>
            <person name="Radhakrishnan G.V."/>
            <person name="Van Nieuwerburgh F."/>
            <person name="Deforce D."/>
            <person name="Chang C."/>
            <person name="Karol K.G."/>
            <person name="Hedrich R."/>
            <person name="Ulvskov P."/>
            <person name="Glockner G."/>
            <person name="Delwiche C.F."/>
            <person name="Petrasek J."/>
            <person name="Van de Peer Y."/>
            <person name="Friml J."/>
            <person name="Beilby M."/>
            <person name="Dolan L."/>
            <person name="Kohara Y."/>
            <person name="Sugano S."/>
            <person name="Fujiyama A."/>
            <person name="Delaux P.-M."/>
            <person name="Quint M."/>
            <person name="TheiBen G."/>
            <person name="Hagemann M."/>
            <person name="Harholt J."/>
            <person name="Dunand C."/>
            <person name="Zachgo S."/>
            <person name="Langdale J."/>
            <person name="Maumus F."/>
            <person name="Straeten D.V.D."/>
            <person name="Gould S.B."/>
            <person name="Rensing S.A."/>
        </authorList>
    </citation>
    <scope>NUCLEOTIDE SEQUENCE [LARGE SCALE GENOMIC DNA]</scope>
    <source>
        <strain evidence="12 13">S276</strain>
    </source>
</reference>
<protein>
    <recommendedName>
        <fullName evidence="11">HSF-type DNA-binding domain-containing protein</fullName>
    </recommendedName>
</protein>
<dbReference type="PRINTS" id="PR00056">
    <property type="entry name" value="HSFDOMAIN"/>
</dbReference>